<feature type="transmembrane region" description="Helical" evidence="1">
    <location>
        <begin position="21"/>
        <end position="41"/>
    </location>
</feature>
<accession>A0A1G2U506</accession>
<evidence type="ECO:0000313" key="3">
    <source>
        <dbReference type="Proteomes" id="UP000179283"/>
    </source>
</evidence>
<dbReference type="Proteomes" id="UP000179283">
    <property type="component" value="Unassembled WGS sequence"/>
</dbReference>
<sequence length="180" mass="20019">MFNLLPEIEKKNIMREYILRRYVVLALFLFALGAIASISLFPSYLLSSVKVVEVEEQISSVKSSAIFKEAEALASALNLTNQKISALKPPEKYVYLGTLVSSIVEKRGGSIRLNGFKYNRGDGKNHGVITVSGIARDRESLSAFLTVLKEEEKFLEVNLPVSNFAQDRNAPFTIDIRGAF</sequence>
<proteinExistence type="predicted"/>
<evidence type="ECO:0000256" key="1">
    <source>
        <dbReference type="SAM" id="Phobius"/>
    </source>
</evidence>
<comment type="caution">
    <text evidence="2">The sequence shown here is derived from an EMBL/GenBank/DDBJ whole genome shotgun (WGS) entry which is preliminary data.</text>
</comment>
<keyword evidence="1" id="KW-0472">Membrane</keyword>
<keyword evidence="1" id="KW-1133">Transmembrane helix</keyword>
<dbReference type="AlphaFoldDB" id="A0A1G2U506"/>
<organism evidence="2 3">
    <name type="scientific">Candidatus Zambryskibacteria bacterium RIFCSPLOWO2_01_FULL_43_17</name>
    <dbReference type="NCBI Taxonomy" id="1802760"/>
    <lineage>
        <taxon>Bacteria</taxon>
        <taxon>Candidatus Zambryskiibacteriota</taxon>
    </lineage>
</organism>
<keyword evidence="1" id="KW-0812">Transmembrane</keyword>
<protein>
    <submittedName>
        <fullName evidence="2">Uncharacterized protein</fullName>
    </submittedName>
</protein>
<gene>
    <name evidence="2" type="ORF">A2920_01390</name>
</gene>
<name>A0A1G2U506_9BACT</name>
<reference evidence="2 3" key="1">
    <citation type="journal article" date="2016" name="Nat. Commun.">
        <title>Thousands of microbial genomes shed light on interconnected biogeochemical processes in an aquifer system.</title>
        <authorList>
            <person name="Anantharaman K."/>
            <person name="Brown C.T."/>
            <person name="Hug L.A."/>
            <person name="Sharon I."/>
            <person name="Castelle C.J."/>
            <person name="Probst A.J."/>
            <person name="Thomas B.C."/>
            <person name="Singh A."/>
            <person name="Wilkins M.J."/>
            <person name="Karaoz U."/>
            <person name="Brodie E.L."/>
            <person name="Williams K.H."/>
            <person name="Hubbard S.S."/>
            <person name="Banfield J.F."/>
        </authorList>
    </citation>
    <scope>NUCLEOTIDE SEQUENCE [LARGE SCALE GENOMIC DNA]</scope>
</reference>
<dbReference type="EMBL" id="MHWD01000008">
    <property type="protein sequence ID" value="OHB04578.1"/>
    <property type="molecule type" value="Genomic_DNA"/>
</dbReference>
<evidence type="ECO:0000313" key="2">
    <source>
        <dbReference type="EMBL" id="OHB04578.1"/>
    </source>
</evidence>